<evidence type="ECO:0000259" key="8">
    <source>
        <dbReference type="PROSITE" id="PS50109"/>
    </source>
</evidence>
<keyword evidence="5 9" id="KW-0418">Kinase</keyword>
<evidence type="ECO:0000313" key="9">
    <source>
        <dbReference type="EMBL" id="PZP49053.1"/>
    </source>
</evidence>
<keyword evidence="4" id="KW-0808">Transferase</keyword>
<dbReference type="InterPro" id="IPR003661">
    <property type="entry name" value="HisK_dim/P_dom"/>
</dbReference>
<dbReference type="GO" id="GO:0004721">
    <property type="term" value="F:phosphoprotein phosphatase activity"/>
    <property type="evidence" value="ECO:0007669"/>
    <property type="project" value="TreeGrafter"/>
</dbReference>
<dbReference type="GO" id="GO:0005886">
    <property type="term" value="C:plasma membrane"/>
    <property type="evidence" value="ECO:0007669"/>
    <property type="project" value="TreeGrafter"/>
</dbReference>
<evidence type="ECO:0000256" key="2">
    <source>
        <dbReference type="ARBA" id="ARBA00012438"/>
    </source>
</evidence>
<dbReference type="FunFam" id="3.30.565.10:FF:000006">
    <property type="entry name" value="Sensor histidine kinase WalK"/>
    <property type="match status" value="1"/>
</dbReference>
<feature type="domain" description="Histidine kinase" evidence="8">
    <location>
        <begin position="126"/>
        <end position="346"/>
    </location>
</feature>
<evidence type="ECO:0000256" key="1">
    <source>
        <dbReference type="ARBA" id="ARBA00000085"/>
    </source>
</evidence>
<reference evidence="9 10" key="1">
    <citation type="submission" date="2017-11" db="EMBL/GenBank/DDBJ databases">
        <title>Infants hospitalized years apart are colonized by the same room-sourced microbial strains.</title>
        <authorList>
            <person name="Brooks B."/>
            <person name="Olm M.R."/>
            <person name="Firek B.A."/>
            <person name="Baker R."/>
            <person name="Thomas B.C."/>
            <person name="Morowitz M.J."/>
            <person name="Banfield J.F."/>
        </authorList>
    </citation>
    <scope>NUCLEOTIDE SEQUENCE [LARGE SCALE GENOMIC DNA]</scope>
    <source>
        <strain evidence="9">S2_009_000_R2_76</strain>
    </source>
</reference>
<dbReference type="InterPro" id="IPR036890">
    <property type="entry name" value="HATPase_C_sf"/>
</dbReference>
<dbReference type="SMART" id="SM00387">
    <property type="entry name" value="HATPase_c"/>
    <property type="match status" value="1"/>
</dbReference>
<dbReference type="PROSITE" id="PS50109">
    <property type="entry name" value="HIS_KIN"/>
    <property type="match status" value="1"/>
</dbReference>
<dbReference type="Proteomes" id="UP000249645">
    <property type="component" value="Unassembled WGS sequence"/>
</dbReference>
<keyword evidence="3" id="KW-0597">Phosphoprotein</keyword>
<dbReference type="SMART" id="SM00388">
    <property type="entry name" value="HisKA"/>
    <property type="match status" value="1"/>
</dbReference>
<feature type="transmembrane region" description="Helical" evidence="7">
    <location>
        <begin position="33"/>
        <end position="51"/>
    </location>
</feature>
<evidence type="ECO:0000313" key="10">
    <source>
        <dbReference type="Proteomes" id="UP000249645"/>
    </source>
</evidence>
<organism evidence="9 10">
    <name type="scientific">Pseudopedobacter saltans</name>
    <dbReference type="NCBI Taxonomy" id="151895"/>
    <lineage>
        <taxon>Bacteria</taxon>
        <taxon>Pseudomonadati</taxon>
        <taxon>Bacteroidota</taxon>
        <taxon>Sphingobacteriia</taxon>
        <taxon>Sphingobacteriales</taxon>
        <taxon>Sphingobacteriaceae</taxon>
        <taxon>Pseudopedobacter</taxon>
    </lineage>
</organism>
<dbReference type="InterPro" id="IPR003594">
    <property type="entry name" value="HATPase_dom"/>
</dbReference>
<dbReference type="InterPro" id="IPR050351">
    <property type="entry name" value="BphY/WalK/GraS-like"/>
</dbReference>
<dbReference type="Pfam" id="PF02518">
    <property type="entry name" value="HATPase_c"/>
    <property type="match status" value="1"/>
</dbReference>
<keyword evidence="7" id="KW-0472">Membrane</keyword>
<dbReference type="EC" id="2.7.13.3" evidence="2"/>
<gene>
    <name evidence="9" type="ORF">DI598_08750</name>
</gene>
<dbReference type="GO" id="GO:0000155">
    <property type="term" value="F:phosphorelay sensor kinase activity"/>
    <property type="evidence" value="ECO:0007669"/>
    <property type="project" value="InterPro"/>
</dbReference>
<evidence type="ECO:0000256" key="4">
    <source>
        <dbReference type="ARBA" id="ARBA00022679"/>
    </source>
</evidence>
<dbReference type="CDD" id="cd00075">
    <property type="entry name" value="HATPase"/>
    <property type="match status" value="1"/>
</dbReference>
<dbReference type="Gene3D" id="1.10.287.130">
    <property type="match status" value="1"/>
</dbReference>
<dbReference type="SUPFAM" id="SSF47384">
    <property type="entry name" value="Homodimeric domain of signal transducing histidine kinase"/>
    <property type="match status" value="1"/>
</dbReference>
<protein>
    <recommendedName>
        <fullName evidence="2">histidine kinase</fullName>
        <ecNumber evidence="2">2.7.13.3</ecNumber>
    </recommendedName>
</protein>
<name>A0A2W5F2Q1_9SPHI</name>
<dbReference type="InterPro" id="IPR036097">
    <property type="entry name" value="HisK_dim/P_sf"/>
</dbReference>
<evidence type="ECO:0000256" key="3">
    <source>
        <dbReference type="ARBA" id="ARBA00022553"/>
    </source>
</evidence>
<keyword evidence="7" id="KW-1133">Transmembrane helix</keyword>
<dbReference type="PANTHER" id="PTHR45453">
    <property type="entry name" value="PHOSPHATE REGULON SENSOR PROTEIN PHOR"/>
    <property type="match status" value="1"/>
</dbReference>
<comment type="caution">
    <text evidence="9">The sequence shown here is derived from an EMBL/GenBank/DDBJ whole genome shotgun (WGS) entry which is preliminary data.</text>
</comment>
<dbReference type="AlphaFoldDB" id="A0A2W5F2Q1"/>
<dbReference type="InterPro" id="IPR005467">
    <property type="entry name" value="His_kinase_dom"/>
</dbReference>
<comment type="catalytic activity">
    <reaction evidence="1">
        <text>ATP + protein L-histidine = ADP + protein N-phospho-L-histidine.</text>
        <dbReference type="EC" id="2.7.13.3"/>
    </reaction>
</comment>
<sequence length="346" mass="39696">MTKNLSPNQLYLISALIIAGVCIIPVAILNSDWRVIVCIFLLFFLFCYFFVKQIFDRFIYRKIKLIYKFINNNKTRKKEEMYNRYILPQKTMAEVSSDVEKWAQKSQAEIESLKIMETYRRDFMQNLSHEIKTPVFAIQGYVDMLLDGVLEDEDESRRLLEKVSKNVDRMTHLLKDVDEIARLETGELAMNREKFIIQDLILEVFDSLSIQTVQRNITTAIKKGCELPIAVFADKEKIRQVVINIVSNAAKYGKDGGHILASIYKIDGDKILLEISDDGIGIGEEHLPRVFERFYRTDKSRNRKVGGTGLGLAICKHIIEAHEETIHIRSKIGVGTTIGFTLAAHG</sequence>
<keyword evidence="6" id="KW-0902">Two-component regulatory system</keyword>
<evidence type="ECO:0000256" key="7">
    <source>
        <dbReference type="SAM" id="Phobius"/>
    </source>
</evidence>
<dbReference type="Gene3D" id="3.30.565.10">
    <property type="entry name" value="Histidine kinase-like ATPase, C-terminal domain"/>
    <property type="match status" value="1"/>
</dbReference>
<accession>A0A2W5F2Q1</accession>
<proteinExistence type="predicted"/>
<dbReference type="Pfam" id="PF00512">
    <property type="entry name" value="HisKA"/>
    <property type="match status" value="1"/>
</dbReference>
<dbReference type="CDD" id="cd00082">
    <property type="entry name" value="HisKA"/>
    <property type="match status" value="1"/>
</dbReference>
<dbReference type="PRINTS" id="PR00344">
    <property type="entry name" value="BCTRLSENSOR"/>
</dbReference>
<feature type="transmembrane region" description="Helical" evidence="7">
    <location>
        <begin position="9"/>
        <end position="27"/>
    </location>
</feature>
<dbReference type="GO" id="GO:0016036">
    <property type="term" value="P:cellular response to phosphate starvation"/>
    <property type="evidence" value="ECO:0007669"/>
    <property type="project" value="TreeGrafter"/>
</dbReference>
<dbReference type="PANTHER" id="PTHR45453:SF1">
    <property type="entry name" value="PHOSPHATE REGULON SENSOR PROTEIN PHOR"/>
    <property type="match status" value="1"/>
</dbReference>
<evidence type="ECO:0000256" key="6">
    <source>
        <dbReference type="ARBA" id="ARBA00023012"/>
    </source>
</evidence>
<dbReference type="EMBL" id="QFOI01000130">
    <property type="protein sequence ID" value="PZP49053.1"/>
    <property type="molecule type" value="Genomic_DNA"/>
</dbReference>
<evidence type="ECO:0000256" key="5">
    <source>
        <dbReference type="ARBA" id="ARBA00022777"/>
    </source>
</evidence>
<dbReference type="InterPro" id="IPR004358">
    <property type="entry name" value="Sig_transdc_His_kin-like_C"/>
</dbReference>
<keyword evidence="7" id="KW-0812">Transmembrane</keyword>
<dbReference type="SUPFAM" id="SSF55874">
    <property type="entry name" value="ATPase domain of HSP90 chaperone/DNA topoisomerase II/histidine kinase"/>
    <property type="match status" value="1"/>
</dbReference>